<keyword evidence="3" id="KW-1185">Reference proteome</keyword>
<gene>
    <name evidence="2" type="ORF">CEURO_LOCUS11624</name>
</gene>
<sequence>MFFVVLFCRCFSVLAILKLWTCVNTPATLNEGKTRCYCLPEIEGEALSRSTVVFPSAKFGLPGASEERISPSHSSHKDRPVTRARLRSIMDEIPCSQWENQIHMLLFQKPGAKDPTCYYPLDARNQLAFNLKKHSSCPFAISNKFARVENLSAPGSGREVCSRTPSHLLNLRGNKVTQGPTLLCCHGRLDLGVVRYGIPNNFSHTFVIPNLSVYKIYISLPY</sequence>
<organism evidence="2 3">
    <name type="scientific">Cuscuta europaea</name>
    <name type="common">European dodder</name>
    <dbReference type="NCBI Taxonomy" id="41803"/>
    <lineage>
        <taxon>Eukaryota</taxon>
        <taxon>Viridiplantae</taxon>
        <taxon>Streptophyta</taxon>
        <taxon>Embryophyta</taxon>
        <taxon>Tracheophyta</taxon>
        <taxon>Spermatophyta</taxon>
        <taxon>Magnoliopsida</taxon>
        <taxon>eudicotyledons</taxon>
        <taxon>Gunneridae</taxon>
        <taxon>Pentapetalae</taxon>
        <taxon>asterids</taxon>
        <taxon>lamiids</taxon>
        <taxon>Solanales</taxon>
        <taxon>Convolvulaceae</taxon>
        <taxon>Cuscuteae</taxon>
        <taxon>Cuscuta</taxon>
        <taxon>Cuscuta subgen. Cuscuta</taxon>
    </lineage>
</organism>
<feature type="signal peptide" evidence="1">
    <location>
        <begin position="1"/>
        <end position="15"/>
    </location>
</feature>
<reference evidence="2" key="1">
    <citation type="submission" date="2022-07" db="EMBL/GenBank/DDBJ databases">
        <authorList>
            <person name="Macas J."/>
            <person name="Novak P."/>
            <person name="Neumann P."/>
        </authorList>
    </citation>
    <scope>NUCLEOTIDE SEQUENCE</scope>
</reference>
<feature type="chain" id="PRO_5040240530" evidence="1">
    <location>
        <begin position="16"/>
        <end position="222"/>
    </location>
</feature>
<protein>
    <submittedName>
        <fullName evidence="2">Uncharacterized protein</fullName>
    </submittedName>
</protein>
<accession>A0A9P0Z936</accession>
<evidence type="ECO:0000313" key="2">
    <source>
        <dbReference type="EMBL" id="CAH9091573.1"/>
    </source>
</evidence>
<evidence type="ECO:0000313" key="3">
    <source>
        <dbReference type="Proteomes" id="UP001152484"/>
    </source>
</evidence>
<name>A0A9P0Z936_CUSEU</name>
<dbReference type="Proteomes" id="UP001152484">
    <property type="component" value="Unassembled WGS sequence"/>
</dbReference>
<evidence type="ECO:0000256" key="1">
    <source>
        <dbReference type="SAM" id="SignalP"/>
    </source>
</evidence>
<dbReference type="AlphaFoldDB" id="A0A9P0Z936"/>
<dbReference type="EMBL" id="CAMAPE010000027">
    <property type="protein sequence ID" value="CAH9091573.1"/>
    <property type="molecule type" value="Genomic_DNA"/>
</dbReference>
<keyword evidence="1" id="KW-0732">Signal</keyword>
<proteinExistence type="predicted"/>
<comment type="caution">
    <text evidence="2">The sequence shown here is derived from an EMBL/GenBank/DDBJ whole genome shotgun (WGS) entry which is preliminary data.</text>
</comment>